<comment type="caution">
    <text evidence="7">The sequence shown here is derived from an EMBL/GenBank/DDBJ whole genome shotgun (WGS) entry which is preliminary data.</text>
</comment>
<dbReference type="InterPro" id="IPR019786">
    <property type="entry name" value="Zinc_finger_PHD-type_CS"/>
</dbReference>
<feature type="compositionally biased region" description="Basic and acidic residues" evidence="5">
    <location>
        <begin position="196"/>
        <end position="205"/>
    </location>
</feature>
<protein>
    <recommendedName>
        <fullName evidence="6">PHD-type domain-containing protein</fullName>
    </recommendedName>
</protein>
<dbReference type="Proteomes" id="UP000681720">
    <property type="component" value="Unassembled WGS sequence"/>
</dbReference>
<evidence type="ECO:0000256" key="5">
    <source>
        <dbReference type="SAM" id="MobiDB-lite"/>
    </source>
</evidence>
<dbReference type="SMART" id="SM00249">
    <property type="entry name" value="PHD"/>
    <property type="match status" value="1"/>
</dbReference>
<evidence type="ECO:0000313" key="7">
    <source>
        <dbReference type="EMBL" id="CAF5108476.1"/>
    </source>
</evidence>
<keyword evidence="2 4" id="KW-0863">Zinc-finger</keyword>
<dbReference type="PROSITE" id="PS01359">
    <property type="entry name" value="ZF_PHD_1"/>
    <property type="match status" value="1"/>
</dbReference>
<feature type="domain" description="PHD-type" evidence="6">
    <location>
        <begin position="85"/>
        <end position="134"/>
    </location>
</feature>
<proteinExistence type="predicted"/>
<feature type="region of interest" description="Disordered" evidence="5">
    <location>
        <begin position="196"/>
        <end position="217"/>
    </location>
</feature>
<dbReference type="InterPro" id="IPR001965">
    <property type="entry name" value="Znf_PHD"/>
</dbReference>
<name>A0A8S3F925_9BILA</name>
<feature type="non-terminal residue" evidence="7">
    <location>
        <position position="1"/>
    </location>
</feature>
<dbReference type="AlphaFoldDB" id="A0A8S3F925"/>
<dbReference type="SUPFAM" id="SSF57903">
    <property type="entry name" value="FYVE/PHD zinc finger"/>
    <property type="match status" value="1"/>
</dbReference>
<organism evidence="7 9">
    <name type="scientific">Rotaria magnacalcarata</name>
    <dbReference type="NCBI Taxonomy" id="392030"/>
    <lineage>
        <taxon>Eukaryota</taxon>
        <taxon>Metazoa</taxon>
        <taxon>Spiralia</taxon>
        <taxon>Gnathifera</taxon>
        <taxon>Rotifera</taxon>
        <taxon>Eurotatoria</taxon>
        <taxon>Bdelloidea</taxon>
        <taxon>Philodinida</taxon>
        <taxon>Philodinidae</taxon>
        <taxon>Rotaria</taxon>
    </lineage>
</organism>
<sequence>MITPRVSVAPKTITKKRQASKRITGDGPTNEAIGVLDDTIARILASDENDPETVYKVYREATMKEIECLNELRENNQKKRLDSSSIYCICEKPYSDLMLQCDLCNEYYHRNCLPYHGSDINTSVWWICDFCIRSRRPRLQDVVKLLSNLQKLTVRLPEGEILQCLTERAIAWQEKAEAFLASPVLRELSTVKQENKIIKDEHTNDPNKPQIRNFDSE</sequence>
<dbReference type="InterPro" id="IPR019787">
    <property type="entry name" value="Znf_PHD-finger"/>
</dbReference>
<evidence type="ECO:0000256" key="3">
    <source>
        <dbReference type="ARBA" id="ARBA00022833"/>
    </source>
</evidence>
<evidence type="ECO:0000256" key="4">
    <source>
        <dbReference type="PROSITE-ProRule" id="PRU00146"/>
    </source>
</evidence>
<evidence type="ECO:0000256" key="1">
    <source>
        <dbReference type="ARBA" id="ARBA00022723"/>
    </source>
</evidence>
<dbReference type="Proteomes" id="UP000681967">
    <property type="component" value="Unassembled WGS sequence"/>
</dbReference>
<evidence type="ECO:0000313" key="9">
    <source>
        <dbReference type="Proteomes" id="UP000681967"/>
    </source>
</evidence>
<dbReference type="PROSITE" id="PS50016">
    <property type="entry name" value="ZF_PHD_2"/>
    <property type="match status" value="1"/>
</dbReference>
<dbReference type="Gene3D" id="3.30.40.10">
    <property type="entry name" value="Zinc/RING finger domain, C3HC4 (zinc finger)"/>
    <property type="match status" value="1"/>
</dbReference>
<evidence type="ECO:0000313" key="8">
    <source>
        <dbReference type="EMBL" id="CAF5194717.1"/>
    </source>
</evidence>
<dbReference type="EMBL" id="CAJOBJ010340740">
    <property type="protein sequence ID" value="CAF5194717.1"/>
    <property type="molecule type" value="Genomic_DNA"/>
</dbReference>
<dbReference type="InterPro" id="IPR013083">
    <property type="entry name" value="Znf_RING/FYVE/PHD"/>
</dbReference>
<dbReference type="GO" id="GO:0008270">
    <property type="term" value="F:zinc ion binding"/>
    <property type="evidence" value="ECO:0007669"/>
    <property type="project" value="UniProtKB-KW"/>
</dbReference>
<evidence type="ECO:0000259" key="6">
    <source>
        <dbReference type="PROSITE" id="PS50016"/>
    </source>
</evidence>
<accession>A0A8S3F925</accession>
<keyword evidence="3" id="KW-0862">Zinc</keyword>
<evidence type="ECO:0000256" key="2">
    <source>
        <dbReference type="ARBA" id="ARBA00022771"/>
    </source>
</evidence>
<reference evidence="7" key="1">
    <citation type="submission" date="2021-02" db="EMBL/GenBank/DDBJ databases">
        <authorList>
            <person name="Nowell W R."/>
        </authorList>
    </citation>
    <scope>NUCLEOTIDE SEQUENCE</scope>
</reference>
<gene>
    <name evidence="7" type="ORF">BYL167_LOCUS65338</name>
    <name evidence="8" type="ORF">GIL414_LOCUS74384</name>
</gene>
<keyword evidence="1" id="KW-0479">Metal-binding</keyword>
<dbReference type="Pfam" id="PF00628">
    <property type="entry name" value="PHD"/>
    <property type="match status" value="1"/>
</dbReference>
<dbReference type="InterPro" id="IPR011011">
    <property type="entry name" value="Znf_FYVE_PHD"/>
</dbReference>
<dbReference type="EMBL" id="CAJOBH010240795">
    <property type="protein sequence ID" value="CAF5108476.1"/>
    <property type="molecule type" value="Genomic_DNA"/>
</dbReference>